<keyword evidence="2" id="KW-1185">Reference proteome</keyword>
<dbReference type="Proteomes" id="UP001291623">
    <property type="component" value="Unassembled WGS sequence"/>
</dbReference>
<evidence type="ECO:0000313" key="1">
    <source>
        <dbReference type="EMBL" id="KAK4359104.1"/>
    </source>
</evidence>
<accession>A0AAE1RXM0</accession>
<dbReference type="EMBL" id="JAVYJV010000011">
    <property type="protein sequence ID" value="KAK4359104.1"/>
    <property type="molecule type" value="Genomic_DNA"/>
</dbReference>
<sequence>MFQQVSGQEYLPRHLNSYQLVEDETCQKQQERTKSLTRSKKYKKYLILLVWVDSGD</sequence>
<proteinExistence type="predicted"/>
<reference evidence="1" key="1">
    <citation type="submission" date="2023-12" db="EMBL/GenBank/DDBJ databases">
        <title>Genome assembly of Anisodus tanguticus.</title>
        <authorList>
            <person name="Wang Y.-J."/>
        </authorList>
    </citation>
    <scope>NUCLEOTIDE SEQUENCE</scope>
    <source>
        <strain evidence="1">KB-2021</strain>
        <tissue evidence="1">Leaf</tissue>
    </source>
</reference>
<comment type="caution">
    <text evidence="1">The sequence shown here is derived from an EMBL/GenBank/DDBJ whole genome shotgun (WGS) entry which is preliminary data.</text>
</comment>
<protein>
    <submittedName>
        <fullName evidence="1">Uncharacterized protein</fullName>
    </submittedName>
</protein>
<dbReference type="AlphaFoldDB" id="A0AAE1RXM0"/>
<evidence type="ECO:0000313" key="2">
    <source>
        <dbReference type="Proteomes" id="UP001291623"/>
    </source>
</evidence>
<name>A0AAE1RXM0_9SOLA</name>
<gene>
    <name evidence="1" type="ORF">RND71_021333</name>
</gene>
<organism evidence="1 2">
    <name type="scientific">Anisodus tanguticus</name>
    <dbReference type="NCBI Taxonomy" id="243964"/>
    <lineage>
        <taxon>Eukaryota</taxon>
        <taxon>Viridiplantae</taxon>
        <taxon>Streptophyta</taxon>
        <taxon>Embryophyta</taxon>
        <taxon>Tracheophyta</taxon>
        <taxon>Spermatophyta</taxon>
        <taxon>Magnoliopsida</taxon>
        <taxon>eudicotyledons</taxon>
        <taxon>Gunneridae</taxon>
        <taxon>Pentapetalae</taxon>
        <taxon>asterids</taxon>
        <taxon>lamiids</taxon>
        <taxon>Solanales</taxon>
        <taxon>Solanaceae</taxon>
        <taxon>Solanoideae</taxon>
        <taxon>Hyoscyameae</taxon>
        <taxon>Anisodus</taxon>
    </lineage>
</organism>